<name>A0A7C4XF97_UNCW3</name>
<dbReference type="Pfam" id="PF01990">
    <property type="entry name" value="ATP-synt_F"/>
    <property type="match status" value="1"/>
</dbReference>
<protein>
    <recommendedName>
        <fullName evidence="5">V-type ATP synthase subunit F</fullName>
    </recommendedName>
</protein>
<dbReference type="Gene3D" id="3.40.50.10580">
    <property type="entry name" value="ATPase, V1 complex, subunit F"/>
    <property type="match status" value="1"/>
</dbReference>
<evidence type="ECO:0000256" key="1">
    <source>
        <dbReference type="ARBA" id="ARBA00010148"/>
    </source>
</evidence>
<keyword evidence="2" id="KW-0813">Transport</keyword>
<reference evidence="4" key="1">
    <citation type="journal article" date="2020" name="mSystems">
        <title>Genome- and Community-Level Interaction Insights into Carbon Utilization and Element Cycling Functions of Hydrothermarchaeota in Hydrothermal Sediment.</title>
        <authorList>
            <person name="Zhou Z."/>
            <person name="Liu Y."/>
            <person name="Xu W."/>
            <person name="Pan J."/>
            <person name="Luo Z.H."/>
            <person name="Li M."/>
        </authorList>
    </citation>
    <scope>NUCLEOTIDE SEQUENCE [LARGE SCALE GENOMIC DNA]</scope>
    <source>
        <strain evidence="4">SpSt-774</strain>
    </source>
</reference>
<dbReference type="AlphaFoldDB" id="A0A7C4XF97"/>
<evidence type="ECO:0000313" key="4">
    <source>
        <dbReference type="EMBL" id="HGV97935.1"/>
    </source>
</evidence>
<proteinExistence type="inferred from homology"/>
<comment type="caution">
    <text evidence="4">The sequence shown here is derived from an EMBL/GenBank/DDBJ whole genome shotgun (WGS) entry which is preliminary data.</text>
</comment>
<dbReference type="GO" id="GO:0046961">
    <property type="term" value="F:proton-transporting ATPase activity, rotational mechanism"/>
    <property type="evidence" value="ECO:0007669"/>
    <property type="project" value="InterPro"/>
</dbReference>
<evidence type="ECO:0008006" key="5">
    <source>
        <dbReference type="Google" id="ProtNLM"/>
    </source>
</evidence>
<keyword evidence="3" id="KW-0406">Ion transport</keyword>
<organism evidence="4">
    <name type="scientific">candidate division WOR-3 bacterium</name>
    <dbReference type="NCBI Taxonomy" id="2052148"/>
    <lineage>
        <taxon>Bacteria</taxon>
        <taxon>Bacteria division WOR-3</taxon>
    </lineage>
</organism>
<dbReference type="EMBL" id="DTGZ01000122">
    <property type="protein sequence ID" value="HGV97935.1"/>
    <property type="molecule type" value="Genomic_DNA"/>
</dbReference>
<sequence>MASNIAVVGRKEDILPFLAAGVEVCYIKEGESEKVVTELIKKGMKVIFFSEEFLPELEELMKHYQSETFPCLVPFFSGRARTKLGIERTRRMIKKAAGADIFIEGV</sequence>
<dbReference type="InterPro" id="IPR036906">
    <property type="entry name" value="ATPase_V1_fsu_sf"/>
</dbReference>
<dbReference type="SUPFAM" id="SSF159468">
    <property type="entry name" value="AtpF-like"/>
    <property type="match status" value="1"/>
</dbReference>
<evidence type="ECO:0000256" key="3">
    <source>
        <dbReference type="ARBA" id="ARBA00023065"/>
    </source>
</evidence>
<dbReference type="InterPro" id="IPR008218">
    <property type="entry name" value="ATPase_V1-cplx_f_g_su"/>
</dbReference>
<evidence type="ECO:0000256" key="2">
    <source>
        <dbReference type="ARBA" id="ARBA00022448"/>
    </source>
</evidence>
<comment type="similarity">
    <text evidence="1">Belongs to the V-ATPase F subunit family.</text>
</comment>
<gene>
    <name evidence="4" type="ORF">ENV60_06535</name>
</gene>
<accession>A0A7C4XF97</accession>